<organism evidence="5 6">
    <name type="scientific">Nonomuraea indica</name>
    <dbReference type="NCBI Taxonomy" id="1581193"/>
    <lineage>
        <taxon>Bacteria</taxon>
        <taxon>Bacillati</taxon>
        <taxon>Actinomycetota</taxon>
        <taxon>Actinomycetes</taxon>
        <taxon>Streptosporangiales</taxon>
        <taxon>Streptosporangiaceae</taxon>
        <taxon>Nonomuraea</taxon>
    </lineage>
</organism>
<evidence type="ECO:0000256" key="3">
    <source>
        <dbReference type="SAM" id="Phobius"/>
    </source>
</evidence>
<accession>A0ABW8A059</accession>
<evidence type="ECO:0000256" key="2">
    <source>
        <dbReference type="SAM" id="MobiDB-lite"/>
    </source>
</evidence>
<dbReference type="EMBL" id="JBITMB010000002">
    <property type="protein sequence ID" value="MFI7440144.1"/>
    <property type="molecule type" value="Genomic_DNA"/>
</dbReference>
<keyword evidence="3" id="KW-0812">Transmembrane</keyword>
<protein>
    <submittedName>
        <fullName evidence="5">DUF4349 domain-containing protein</fullName>
    </submittedName>
</protein>
<feature type="region of interest" description="Disordered" evidence="2">
    <location>
        <begin position="305"/>
        <end position="329"/>
    </location>
</feature>
<keyword evidence="3" id="KW-1133">Transmembrane helix</keyword>
<feature type="compositionally biased region" description="Pro residues" evidence="2">
    <location>
        <begin position="311"/>
        <end position="329"/>
    </location>
</feature>
<feature type="region of interest" description="Disordered" evidence="2">
    <location>
        <begin position="30"/>
        <end position="80"/>
    </location>
</feature>
<dbReference type="InterPro" id="IPR025645">
    <property type="entry name" value="DUF4349"/>
</dbReference>
<keyword evidence="1" id="KW-0175">Coiled coil</keyword>
<evidence type="ECO:0000313" key="6">
    <source>
        <dbReference type="Proteomes" id="UP001612928"/>
    </source>
</evidence>
<keyword evidence="3" id="KW-0472">Membrane</keyword>
<name>A0ABW8A059_9ACTN</name>
<feature type="coiled-coil region" evidence="1">
    <location>
        <begin position="175"/>
        <end position="225"/>
    </location>
</feature>
<feature type="domain" description="DUF4349" evidence="4">
    <location>
        <begin position="87"/>
        <end position="297"/>
    </location>
</feature>
<dbReference type="Proteomes" id="UP001612928">
    <property type="component" value="Unassembled WGS sequence"/>
</dbReference>
<sequence length="329" mass="34196">MRRFQYGVALSAACAGLLLTGCGGGVTASRDSAAPASAGSVQEEAGPGAVPQGRYGTAAPSREPVPRKEPQGRSVTSGVEVARSQERQVIYVANLSVRVKEVAAAAERAKQLVTAAGGHLAKEESHSGGRGGGGSATLEFKIPPARYSEVLAGLGRDLGERISLTQGTEDVTLRVADVESRLTSARQSLDSLRALMRKADTIGEVLQVEREISARESDLESLQAQQKELAGQVGMATLTLRLAGPFAVVEEPSKEPVGFLGGLASGWAALVMFGKVVLTVLGVVLPWLVVVVPLVALPVVAVRRSRRRRTPPAPPPAPEPPSTPAPQAS</sequence>
<dbReference type="RefSeq" id="WP_397019851.1">
    <property type="nucleotide sequence ID" value="NZ_JBITMB010000002.1"/>
</dbReference>
<evidence type="ECO:0000259" key="4">
    <source>
        <dbReference type="Pfam" id="PF14257"/>
    </source>
</evidence>
<keyword evidence="6" id="KW-1185">Reference proteome</keyword>
<dbReference type="Pfam" id="PF14257">
    <property type="entry name" value="DUF4349"/>
    <property type="match status" value="1"/>
</dbReference>
<evidence type="ECO:0000313" key="5">
    <source>
        <dbReference type="EMBL" id="MFI7440144.1"/>
    </source>
</evidence>
<reference evidence="5 6" key="1">
    <citation type="submission" date="2024-10" db="EMBL/GenBank/DDBJ databases">
        <title>The Natural Products Discovery Center: Release of the First 8490 Sequenced Strains for Exploring Actinobacteria Biosynthetic Diversity.</title>
        <authorList>
            <person name="Kalkreuter E."/>
            <person name="Kautsar S.A."/>
            <person name="Yang D."/>
            <person name="Bader C.D."/>
            <person name="Teijaro C.N."/>
            <person name="Fluegel L."/>
            <person name="Davis C.M."/>
            <person name="Simpson J.R."/>
            <person name="Lauterbach L."/>
            <person name="Steele A.D."/>
            <person name="Gui C."/>
            <person name="Meng S."/>
            <person name="Li G."/>
            <person name="Viehrig K."/>
            <person name="Ye F."/>
            <person name="Su P."/>
            <person name="Kiefer A.F."/>
            <person name="Nichols A."/>
            <person name="Cepeda A.J."/>
            <person name="Yan W."/>
            <person name="Fan B."/>
            <person name="Jiang Y."/>
            <person name="Adhikari A."/>
            <person name="Zheng C.-J."/>
            <person name="Schuster L."/>
            <person name="Cowan T.M."/>
            <person name="Smanski M.J."/>
            <person name="Chevrette M.G."/>
            <person name="De Carvalho L.P.S."/>
            <person name="Shen B."/>
        </authorList>
    </citation>
    <scope>NUCLEOTIDE SEQUENCE [LARGE SCALE GENOMIC DNA]</scope>
    <source>
        <strain evidence="5 6">NPDC049503</strain>
    </source>
</reference>
<comment type="caution">
    <text evidence="5">The sequence shown here is derived from an EMBL/GenBank/DDBJ whole genome shotgun (WGS) entry which is preliminary data.</text>
</comment>
<gene>
    <name evidence="5" type="ORF">ACIBP5_09300</name>
</gene>
<proteinExistence type="predicted"/>
<evidence type="ECO:0000256" key="1">
    <source>
        <dbReference type="SAM" id="Coils"/>
    </source>
</evidence>
<feature type="transmembrane region" description="Helical" evidence="3">
    <location>
        <begin position="284"/>
        <end position="302"/>
    </location>
</feature>
<dbReference type="PROSITE" id="PS51257">
    <property type="entry name" value="PROKAR_LIPOPROTEIN"/>
    <property type="match status" value="1"/>
</dbReference>